<evidence type="ECO:0000313" key="2">
    <source>
        <dbReference type="Proteomes" id="UP001055879"/>
    </source>
</evidence>
<reference evidence="2" key="1">
    <citation type="journal article" date="2022" name="Mol. Ecol. Resour.">
        <title>The genomes of chicory, endive, great burdock and yacon provide insights into Asteraceae palaeo-polyploidization history and plant inulin production.</title>
        <authorList>
            <person name="Fan W."/>
            <person name="Wang S."/>
            <person name="Wang H."/>
            <person name="Wang A."/>
            <person name="Jiang F."/>
            <person name="Liu H."/>
            <person name="Zhao H."/>
            <person name="Xu D."/>
            <person name="Zhang Y."/>
        </authorList>
    </citation>
    <scope>NUCLEOTIDE SEQUENCE [LARGE SCALE GENOMIC DNA]</scope>
    <source>
        <strain evidence="2">cv. Niubang</strain>
    </source>
</reference>
<comment type="caution">
    <text evidence="1">The sequence shown here is derived from an EMBL/GenBank/DDBJ whole genome shotgun (WGS) entry which is preliminary data.</text>
</comment>
<accession>A0ACB9FLU3</accession>
<evidence type="ECO:0000313" key="1">
    <source>
        <dbReference type="EMBL" id="KAI3771775.1"/>
    </source>
</evidence>
<gene>
    <name evidence="1" type="ORF">L6452_02943</name>
</gene>
<name>A0ACB9FLU3_ARCLA</name>
<sequence>MGPTPTCQGTRGVNTTAIGFCTQADVEGNFCHVAAKQTRQVHVEVNIVAKREEDVARTFVGVFTTGKASASEGTLALVPVHLTHPPTHPIQPIQPPIVLIPHPPPR</sequence>
<dbReference type="Proteomes" id="UP001055879">
    <property type="component" value="Linkage Group LG01"/>
</dbReference>
<organism evidence="1 2">
    <name type="scientific">Arctium lappa</name>
    <name type="common">Greater burdock</name>
    <name type="synonym">Lappa major</name>
    <dbReference type="NCBI Taxonomy" id="4217"/>
    <lineage>
        <taxon>Eukaryota</taxon>
        <taxon>Viridiplantae</taxon>
        <taxon>Streptophyta</taxon>
        <taxon>Embryophyta</taxon>
        <taxon>Tracheophyta</taxon>
        <taxon>Spermatophyta</taxon>
        <taxon>Magnoliopsida</taxon>
        <taxon>eudicotyledons</taxon>
        <taxon>Gunneridae</taxon>
        <taxon>Pentapetalae</taxon>
        <taxon>asterids</taxon>
        <taxon>campanulids</taxon>
        <taxon>Asterales</taxon>
        <taxon>Asteraceae</taxon>
        <taxon>Carduoideae</taxon>
        <taxon>Cardueae</taxon>
        <taxon>Arctiinae</taxon>
        <taxon>Arctium</taxon>
    </lineage>
</organism>
<protein>
    <submittedName>
        <fullName evidence="1">Uncharacterized protein</fullName>
    </submittedName>
</protein>
<reference evidence="1 2" key="2">
    <citation type="journal article" date="2022" name="Mol. Ecol. Resour.">
        <title>The genomes of chicory, endive, great burdock and yacon provide insights into Asteraceae paleo-polyploidization history and plant inulin production.</title>
        <authorList>
            <person name="Fan W."/>
            <person name="Wang S."/>
            <person name="Wang H."/>
            <person name="Wang A."/>
            <person name="Jiang F."/>
            <person name="Liu H."/>
            <person name="Zhao H."/>
            <person name="Xu D."/>
            <person name="Zhang Y."/>
        </authorList>
    </citation>
    <scope>NUCLEOTIDE SEQUENCE [LARGE SCALE GENOMIC DNA]</scope>
    <source>
        <strain evidence="2">cv. Niubang</strain>
    </source>
</reference>
<keyword evidence="2" id="KW-1185">Reference proteome</keyword>
<dbReference type="EMBL" id="CM042047">
    <property type="protein sequence ID" value="KAI3771775.1"/>
    <property type="molecule type" value="Genomic_DNA"/>
</dbReference>
<proteinExistence type="predicted"/>